<dbReference type="EMBL" id="QGDB01000003">
    <property type="protein sequence ID" value="PWL17732.1"/>
    <property type="molecule type" value="Genomic_DNA"/>
</dbReference>
<evidence type="ECO:0000256" key="1">
    <source>
        <dbReference type="SAM" id="MobiDB-lite"/>
    </source>
</evidence>
<sequence>MKRFSEKMRVKTKTESVRSESEKSRHALVRFRGAFLNADAIQMTNARPACDASFNCQMKAISHEHVPA</sequence>
<name>A0A316J742_9HYPH</name>
<gene>
    <name evidence="2" type="ORF">DKP76_08135</name>
</gene>
<evidence type="ECO:0000313" key="2">
    <source>
        <dbReference type="EMBL" id="PWL17732.1"/>
    </source>
</evidence>
<accession>A0A316J742</accession>
<proteinExistence type="predicted"/>
<evidence type="ECO:0000313" key="3">
    <source>
        <dbReference type="Proteomes" id="UP000245865"/>
    </source>
</evidence>
<feature type="region of interest" description="Disordered" evidence="1">
    <location>
        <begin position="1"/>
        <end position="23"/>
    </location>
</feature>
<protein>
    <submittedName>
        <fullName evidence="2">Uncharacterized protein</fullName>
    </submittedName>
</protein>
<dbReference type="Proteomes" id="UP000245865">
    <property type="component" value="Unassembled WGS sequence"/>
</dbReference>
<reference evidence="2 3" key="1">
    <citation type="submission" date="2018-05" db="EMBL/GenBank/DDBJ databases">
        <title>Comparative genomic sequence analysis between strain HN4 and CCM 8460T (Falsochrobactrum ovis) will provide more evidence to prove that HN4 is a new species of Falsochrobactrum.</title>
        <authorList>
            <person name="Lyu W."/>
            <person name="Sun L."/>
            <person name="Yao L."/>
        </authorList>
    </citation>
    <scope>NUCLEOTIDE SEQUENCE [LARGE SCALE GENOMIC DNA]</scope>
    <source>
        <strain evidence="2 3">HN4</strain>
    </source>
</reference>
<organism evidence="2 3">
    <name type="scientific">Falsochrobactrum shanghaiense</name>
    <dbReference type="NCBI Taxonomy" id="2201899"/>
    <lineage>
        <taxon>Bacteria</taxon>
        <taxon>Pseudomonadati</taxon>
        <taxon>Pseudomonadota</taxon>
        <taxon>Alphaproteobacteria</taxon>
        <taxon>Hyphomicrobiales</taxon>
        <taxon>Brucellaceae</taxon>
        <taxon>Falsochrobactrum</taxon>
    </lineage>
</organism>
<keyword evidence="3" id="KW-1185">Reference proteome</keyword>
<comment type="caution">
    <text evidence="2">The sequence shown here is derived from an EMBL/GenBank/DDBJ whole genome shotgun (WGS) entry which is preliminary data.</text>
</comment>
<dbReference type="AlphaFoldDB" id="A0A316J742"/>